<evidence type="ECO:0000256" key="4">
    <source>
        <dbReference type="ARBA" id="ARBA00022692"/>
    </source>
</evidence>
<dbReference type="SUPFAM" id="SSF161098">
    <property type="entry name" value="MetI-like"/>
    <property type="match status" value="1"/>
</dbReference>
<reference evidence="9 10" key="1">
    <citation type="submission" date="2018-04" db="EMBL/GenBank/DDBJ databases">
        <title>Genomic Encyclopedia of Archaeal and Bacterial Type Strains, Phase II (KMG-II): from individual species to whole genera.</title>
        <authorList>
            <person name="Goeker M."/>
        </authorList>
    </citation>
    <scope>NUCLEOTIDE SEQUENCE [LARGE SCALE GENOMIC DNA]</scope>
    <source>
        <strain evidence="9 10">DSM 100434</strain>
    </source>
</reference>
<dbReference type="RefSeq" id="WP_107815047.1">
    <property type="nucleotide sequence ID" value="NZ_QAOH01000001.1"/>
</dbReference>
<keyword evidence="2 7" id="KW-0813">Transport</keyword>
<feature type="transmembrane region" description="Helical" evidence="7">
    <location>
        <begin position="133"/>
        <end position="159"/>
    </location>
</feature>
<dbReference type="InterPro" id="IPR035906">
    <property type="entry name" value="MetI-like_sf"/>
</dbReference>
<feature type="transmembrane region" description="Helical" evidence="7">
    <location>
        <begin position="233"/>
        <end position="255"/>
    </location>
</feature>
<evidence type="ECO:0000256" key="3">
    <source>
        <dbReference type="ARBA" id="ARBA00022475"/>
    </source>
</evidence>
<feature type="transmembrane region" description="Helical" evidence="7">
    <location>
        <begin position="99"/>
        <end position="121"/>
    </location>
</feature>
<dbReference type="Proteomes" id="UP000244077">
    <property type="component" value="Unassembled WGS sequence"/>
</dbReference>
<evidence type="ECO:0000256" key="7">
    <source>
        <dbReference type="RuleBase" id="RU363032"/>
    </source>
</evidence>
<organism evidence="9 10">
    <name type="scientific">Celeribacter persicus</name>
    <dbReference type="NCBI Taxonomy" id="1651082"/>
    <lineage>
        <taxon>Bacteria</taxon>
        <taxon>Pseudomonadati</taxon>
        <taxon>Pseudomonadota</taxon>
        <taxon>Alphaproteobacteria</taxon>
        <taxon>Rhodobacterales</taxon>
        <taxon>Roseobacteraceae</taxon>
        <taxon>Celeribacter</taxon>
    </lineage>
</organism>
<comment type="caution">
    <text evidence="9">The sequence shown here is derived from an EMBL/GenBank/DDBJ whole genome shotgun (WGS) entry which is preliminary data.</text>
</comment>
<evidence type="ECO:0000256" key="6">
    <source>
        <dbReference type="ARBA" id="ARBA00023136"/>
    </source>
</evidence>
<comment type="similarity">
    <text evidence="7">Belongs to the binding-protein-dependent transport system permease family.</text>
</comment>
<evidence type="ECO:0000313" key="10">
    <source>
        <dbReference type="Proteomes" id="UP000244077"/>
    </source>
</evidence>
<keyword evidence="5 7" id="KW-1133">Transmembrane helix</keyword>
<proteinExistence type="inferred from homology"/>
<evidence type="ECO:0000256" key="2">
    <source>
        <dbReference type="ARBA" id="ARBA00022448"/>
    </source>
</evidence>
<dbReference type="EMBL" id="QAOH01000001">
    <property type="protein sequence ID" value="PTQ75720.1"/>
    <property type="molecule type" value="Genomic_DNA"/>
</dbReference>
<dbReference type="PANTHER" id="PTHR30465">
    <property type="entry name" value="INNER MEMBRANE ABC TRANSPORTER"/>
    <property type="match status" value="1"/>
</dbReference>
<dbReference type="Pfam" id="PF19300">
    <property type="entry name" value="BPD_transp_1_N"/>
    <property type="match status" value="1"/>
</dbReference>
<sequence length="307" mass="33777">MASFVFKRLLMAIPTLLVLIVISFVLMYAAPGGPFTAERQLPPQVLANIEARYGLNDPLYVQIWHYMTGILTNFDFGPSFKYKDQTVNDVIGQGFPVTLTYGSIAFVFAVVIGSTLGIIAAMRQNSLVDYFAIGLSIVAQVLPTFVLAPILVLVFTLWLRWLPGGGWNGGQWPYLVMPVIALATSHLASVARIMRSSMLEVMRSQFIRTARAKGLPDRVIIFQHALKPALLPLLSYLGPAFVAMITGSVVIDLYFATGGIGQSFVQSALSRDYSVMMGITILIGTLTVAFNLIVDILYTWIDPKIKY</sequence>
<dbReference type="PROSITE" id="PS50928">
    <property type="entry name" value="ABC_TM1"/>
    <property type="match status" value="1"/>
</dbReference>
<feature type="transmembrane region" description="Helical" evidence="7">
    <location>
        <begin position="9"/>
        <end position="30"/>
    </location>
</feature>
<dbReference type="AlphaFoldDB" id="A0A2T5HVV9"/>
<dbReference type="Pfam" id="PF00528">
    <property type="entry name" value="BPD_transp_1"/>
    <property type="match status" value="1"/>
</dbReference>
<evidence type="ECO:0000256" key="5">
    <source>
        <dbReference type="ARBA" id="ARBA00022989"/>
    </source>
</evidence>
<dbReference type="InterPro" id="IPR000515">
    <property type="entry name" value="MetI-like"/>
</dbReference>
<dbReference type="PANTHER" id="PTHR30465:SF74">
    <property type="entry name" value="OLIGOPEPTIDE TRANSPORT SYSTEM PERMEASE PROTEIN OPPB"/>
    <property type="match status" value="1"/>
</dbReference>
<protein>
    <submittedName>
        <fullName evidence="9">Oligopeptide transport system permease protein</fullName>
    </submittedName>
</protein>
<evidence type="ECO:0000256" key="1">
    <source>
        <dbReference type="ARBA" id="ARBA00004651"/>
    </source>
</evidence>
<dbReference type="Gene3D" id="1.10.3720.10">
    <property type="entry name" value="MetI-like"/>
    <property type="match status" value="1"/>
</dbReference>
<feature type="transmembrane region" description="Helical" evidence="7">
    <location>
        <begin position="275"/>
        <end position="301"/>
    </location>
</feature>
<keyword evidence="10" id="KW-1185">Reference proteome</keyword>
<gene>
    <name evidence="9" type="ORF">C8N42_101261</name>
</gene>
<dbReference type="OrthoDB" id="9807402at2"/>
<dbReference type="NCBIfam" id="NF007008">
    <property type="entry name" value="PRK09471.1"/>
    <property type="match status" value="1"/>
</dbReference>
<keyword evidence="3" id="KW-1003">Cell membrane</keyword>
<keyword evidence="6 7" id="KW-0472">Membrane</keyword>
<comment type="subcellular location">
    <subcellularLocation>
        <location evidence="1 7">Cell membrane</location>
        <topology evidence="1 7">Multi-pass membrane protein</topology>
    </subcellularLocation>
</comment>
<name>A0A2T5HVV9_9RHOB</name>
<accession>A0A2T5HVV9</accession>
<dbReference type="InterPro" id="IPR045621">
    <property type="entry name" value="BPD_transp_1_N"/>
</dbReference>
<evidence type="ECO:0000313" key="9">
    <source>
        <dbReference type="EMBL" id="PTQ75720.1"/>
    </source>
</evidence>
<feature type="transmembrane region" description="Helical" evidence="7">
    <location>
        <begin position="171"/>
        <end position="194"/>
    </location>
</feature>
<dbReference type="GO" id="GO:0005886">
    <property type="term" value="C:plasma membrane"/>
    <property type="evidence" value="ECO:0007669"/>
    <property type="project" value="UniProtKB-SubCell"/>
</dbReference>
<keyword evidence="4 7" id="KW-0812">Transmembrane</keyword>
<feature type="domain" description="ABC transmembrane type-1" evidence="8">
    <location>
        <begin position="95"/>
        <end position="294"/>
    </location>
</feature>
<dbReference type="CDD" id="cd06261">
    <property type="entry name" value="TM_PBP2"/>
    <property type="match status" value="1"/>
</dbReference>
<dbReference type="GO" id="GO:0055085">
    <property type="term" value="P:transmembrane transport"/>
    <property type="evidence" value="ECO:0007669"/>
    <property type="project" value="InterPro"/>
</dbReference>
<evidence type="ECO:0000259" key="8">
    <source>
        <dbReference type="PROSITE" id="PS50928"/>
    </source>
</evidence>